<accession>A0A2U7U824</accession>
<gene>
    <name evidence="2" type="ORF">pqer_cds_161</name>
</gene>
<feature type="region of interest" description="Disordered" evidence="1">
    <location>
        <begin position="1"/>
        <end position="49"/>
    </location>
</feature>
<evidence type="ECO:0000256" key="1">
    <source>
        <dbReference type="SAM" id="MobiDB-lite"/>
    </source>
</evidence>
<evidence type="ECO:0000313" key="2">
    <source>
        <dbReference type="EMBL" id="AVK74583.1"/>
    </source>
</evidence>
<sequence>MKRRLPQRDDDDGDDDFSEPMFVGSPTYKQPRLDGGGDGDDDTGAETGPWDADAAIADLEALCARIADRSADADDLYEALRLALGASGGGLAGTHAVGTPMDPLGPARPAQTPTCETLVEPYRALWEILGESRFSAALAAVRAHAARWPPTFADAVRTYEALDPQTARAHVYRLAQRAIDFSMSEVAQELVMALEGAARRHEVFGVGGTGPFEGFIDPFAGGEWDQALAPGGSARLPGCDSGTSYFVFENDAEEGMHMALFAVAPQARMATLVASVLVPASLPATTVQPFVPTPRADRRAQGALHVPAALGPYTRSLPLFLAAVASPHEHEPYEDERETYAADFALTSALLDPTPAGAQQIKAAMLPLGSDFALPDPVRRFTEETYADPYDVWYYGGMKGVWIDECRLVLALRLFEGQVAARRAALGYASPSLTNLAARAYTGPLRAGVAPNEMLDRAAAYAWQGVCAAPALPSGRLPGADRLLDVALWWGVEPNDAEAVRPEILCGRLAEIAAERRDDATPLSL</sequence>
<reference evidence="2" key="1">
    <citation type="journal article" date="2018" name="Nat. Commun.">
        <title>Diversity and evolution of the emerging Pandoraviridae family.</title>
        <authorList>
            <person name="Legendre M."/>
            <person name="Fabre E."/>
            <person name="Poirot O."/>
            <person name="Jeudy S."/>
            <person name="Lartigue A."/>
            <person name="Alempic J.M."/>
            <person name="Beucher L."/>
            <person name="Philippe N."/>
            <person name="Bertaux L."/>
            <person name="Christo-Foroux E."/>
            <person name="Labadie K."/>
            <person name="Coute Y."/>
            <person name="Abergel C."/>
            <person name="Claverie J.M."/>
        </authorList>
    </citation>
    <scope>NUCLEOTIDE SEQUENCE [LARGE SCALE GENOMIC DNA]</scope>
    <source>
        <strain evidence="2">Quercus</strain>
    </source>
</reference>
<dbReference type="KEGG" id="vg:36843426"/>
<protein>
    <submittedName>
        <fullName evidence="2">Uncharacterized protein</fullName>
    </submittedName>
</protein>
<dbReference type="RefSeq" id="YP_009482852.1">
    <property type="nucleotide sequence ID" value="NC_037667.1"/>
</dbReference>
<name>A0A2U7U824_9VIRU</name>
<organism evidence="2">
    <name type="scientific">Pandoravirus quercus</name>
    <dbReference type="NCBI Taxonomy" id="2107709"/>
    <lineage>
        <taxon>Viruses</taxon>
        <taxon>Pandoravirus</taxon>
    </lineage>
</organism>
<dbReference type="GeneID" id="36843426"/>
<dbReference type="Proteomes" id="UP000248852">
    <property type="component" value="Segment"/>
</dbReference>
<feature type="compositionally biased region" description="Acidic residues" evidence="1">
    <location>
        <begin position="9"/>
        <end position="18"/>
    </location>
</feature>
<proteinExistence type="predicted"/>
<dbReference type="EMBL" id="MG011689">
    <property type="protein sequence ID" value="AVK74583.1"/>
    <property type="molecule type" value="Genomic_DNA"/>
</dbReference>